<dbReference type="InterPro" id="IPR001020">
    <property type="entry name" value="PTS_HPr_His_P_site"/>
</dbReference>
<accession>A0ABU2JYN3</accession>
<feature type="domain" description="HPr" evidence="6">
    <location>
        <begin position="1"/>
        <end position="89"/>
    </location>
</feature>
<evidence type="ECO:0000256" key="5">
    <source>
        <dbReference type="ARBA" id="ARBA00022683"/>
    </source>
</evidence>
<dbReference type="NCBIfam" id="TIGR01003">
    <property type="entry name" value="PTS_HPr_family"/>
    <property type="match status" value="1"/>
</dbReference>
<dbReference type="Pfam" id="PF00381">
    <property type="entry name" value="PTS-HPr"/>
    <property type="match status" value="1"/>
</dbReference>
<dbReference type="Proteomes" id="UP001183410">
    <property type="component" value="Unassembled WGS sequence"/>
</dbReference>
<dbReference type="InterPro" id="IPR035895">
    <property type="entry name" value="HPr-like_sf"/>
</dbReference>
<dbReference type="CDD" id="cd00367">
    <property type="entry name" value="PTS-HPr_like"/>
    <property type="match status" value="1"/>
</dbReference>
<dbReference type="PRINTS" id="PR00107">
    <property type="entry name" value="PHOSPHOCPHPR"/>
</dbReference>
<evidence type="ECO:0000256" key="4">
    <source>
        <dbReference type="ARBA" id="ARBA00022490"/>
    </source>
</evidence>
<dbReference type="RefSeq" id="WP_311669713.1">
    <property type="nucleotide sequence ID" value="NZ_JAVREO010000018.1"/>
</dbReference>
<evidence type="ECO:0000259" key="6">
    <source>
        <dbReference type="PROSITE" id="PS51350"/>
    </source>
</evidence>
<dbReference type="InterPro" id="IPR050399">
    <property type="entry name" value="HPr"/>
</dbReference>
<evidence type="ECO:0000256" key="1">
    <source>
        <dbReference type="ARBA" id="ARBA00003681"/>
    </source>
</evidence>
<dbReference type="PANTHER" id="PTHR33705">
    <property type="entry name" value="PHOSPHOCARRIER PROTEIN HPR"/>
    <property type="match status" value="1"/>
</dbReference>
<name>A0ABU2JYN3_9ACTN</name>
<dbReference type="InterPro" id="IPR000032">
    <property type="entry name" value="HPr-like"/>
</dbReference>
<dbReference type="Gene3D" id="3.30.1340.10">
    <property type="entry name" value="HPr-like"/>
    <property type="match status" value="1"/>
</dbReference>
<dbReference type="PROSITE" id="PS51350">
    <property type="entry name" value="PTS_HPR_DOM"/>
    <property type="match status" value="1"/>
</dbReference>
<evidence type="ECO:0000313" key="8">
    <source>
        <dbReference type="Proteomes" id="UP001183410"/>
    </source>
</evidence>
<comment type="function">
    <text evidence="1">General (non sugar-specific) component of the phosphoenolpyruvate-dependent sugar phosphotransferase system (sugar PTS). This major carbohydrate active-transport system catalyzes the phosphorylation of incoming sugar substrates concomitantly with their translocation across the cell membrane. The phosphoryl group from phosphoenolpyruvate (PEP) is transferred to the phosphoryl carrier protein HPr by enzyme I. Phospho-HPr then transfers it to the PTS EIIA domain.</text>
</comment>
<gene>
    <name evidence="7" type="ORF">RM844_25430</name>
</gene>
<protein>
    <recommendedName>
        <fullName evidence="3">Phosphocarrier protein HPr</fullName>
    </recommendedName>
</protein>
<evidence type="ECO:0000256" key="3">
    <source>
        <dbReference type="ARBA" id="ARBA00020422"/>
    </source>
</evidence>
<dbReference type="PANTHER" id="PTHR33705:SF2">
    <property type="entry name" value="PHOSPHOCARRIER PROTEIN NPR"/>
    <property type="match status" value="1"/>
</dbReference>
<keyword evidence="5" id="KW-0598">Phosphotransferase system</keyword>
<dbReference type="PROSITE" id="PS00369">
    <property type="entry name" value="PTS_HPR_HIS"/>
    <property type="match status" value="1"/>
</dbReference>
<reference evidence="8" key="1">
    <citation type="submission" date="2023-07" db="EMBL/GenBank/DDBJ databases">
        <title>30 novel species of actinomycetes from the DSMZ collection.</title>
        <authorList>
            <person name="Nouioui I."/>
        </authorList>
    </citation>
    <scope>NUCLEOTIDE SEQUENCE [LARGE SCALE GENOMIC DNA]</scope>
    <source>
        <strain evidence="8">DSM 44915</strain>
    </source>
</reference>
<comment type="subcellular location">
    <subcellularLocation>
        <location evidence="2">Cytoplasm</location>
    </subcellularLocation>
</comment>
<sequence length="90" mass="8942">MPSRTAVVASAAGLHARPATLFVEAARNQPVKVTIAHGDRPAVDAASILAVLSLGVGQGDAVTLQAEGEGADEALATLAAILETDADNPS</sequence>
<evidence type="ECO:0000313" key="7">
    <source>
        <dbReference type="EMBL" id="MDT0269629.1"/>
    </source>
</evidence>
<keyword evidence="4" id="KW-0963">Cytoplasm</keyword>
<dbReference type="EMBL" id="JAVREO010000018">
    <property type="protein sequence ID" value="MDT0269629.1"/>
    <property type="molecule type" value="Genomic_DNA"/>
</dbReference>
<comment type="caution">
    <text evidence="7">The sequence shown here is derived from an EMBL/GenBank/DDBJ whole genome shotgun (WGS) entry which is preliminary data.</text>
</comment>
<organism evidence="7 8">
    <name type="scientific">Streptomyces chisholmiae</name>
    <dbReference type="NCBI Taxonomy" id="3075540"/>
    <lineage>
        <taxon>Bacteria</taxon>
        <taxon>Bacillati</taxon>
        <taxon>Actinomycetota</taxon>
        <taxon>Actinomycetes</taxon>
        <taxon>Kitasatosporales</taxon>
        <taxon>Streptomycetaceae</taxon>
        <taxon>Streptomyces</taxon>
    </lineage>
</organism>
<evidence type="ECO:0000256" key="2">
    <source>
        <dbReference type="ARBA" id="ARBA00004496"/>
    </source>
</evidence>
<dbReference type="SUPFAM" id="SSF55594">
    <property type="entry name" value="HPr-like"/>
    <property type="match status" value="1"/>
</dbReference>
<proteinExistence type="predicted"/>
<keyword evidence="8" id="KW-1185">Reference proteome</keyword>